<gene>
    <name evidence="1" type="ORF">ND2E_3446</name>
</gene>
<proteinExistence type="predicted"/>
<feature type="non-terminal residue" evidence="1">
    <location>
        <position position="41"/>
    </location>
</feature>
<reference evidence="1 2" key="1">
    <citation type="submission" date="2014-08" db="EMBL/GenBank/DDBJ databases">
        <title>Genomic and Phenotypic Diversity of Colwellia psychrerythraea strains from Disparate Marine Basins.</title>
        <authorList>
            <person name="Techtmann S.M."/>
            <person name="Stelling S.C."/>
            <person name="Utturkar S.M."/>
            <person name="Alshibli N."/>
            <person name="Harris A."/>
            <person name="Brown S.D."/>
            <person name="Hazen T.C."/>
        </authorList>
    </citation>
    <scope>NUCLEOTIDE SEQUENCE [LARGE SCALE GENOMIC DNA]</scope>
    <source>
        <strain evidence="1 2">ND2E</strain>
    </source>
</reference>
<sequence>MFFGTVITMKKVRRNNRKGRKNRKNRLPSLSSDFQFELKEI</sequence>
<name>A0A099KLQ8_COLPS</name>
<dbReference type="Proteomes" id="UP000029843">
    <property type="component" value="Unassembled WGS sequence"/>
</dbReference>
<organism evidence="1 2">
    <name type="scientific">Colwellia psychrerythraea</name>
    <name type="common">Vibrio psychroerythus</name>
    <dbReference type="NCBI Taxonomy" id="28229"/>
    <lineage>
        <taxon>Bacteria</taxon>
        <taxon>Pseudomonadati</taxon>
        <taxon>Pseudomonadota</taxon>
        <taxon>Gammaproteobacteria</taxon>
        <taxon>Alteromonadales</taxon>
        <taxon>Colwelliaceae</taxon>
        <taxon>Colwellia</taxon>
    </lineage>
</organism>
<comment type="caution">
    <text evidence="1">The sequence shown here is derived from an EMBL/GenBank/DDBJ whole genome shotgun (WGS) entry which is preliminary data.</text>
</comment>
<evidence type="ECO:0000313" key="1">
    <source>
        <dbReference type="EMBL" id="KGJ90553.1"/>
    </source>
</evidence>
<dbReference type="EMBL" id="JQED01000034">
    <property type="protein sequence ID" value="KGJ90553.1"/>
    <property type="molecule type" value="Genomic_DNA"/>
</dbReference>
<protein>
    <submittedName>
        <fullName evidence="1">Uncharacterized protein</fullName>
    </submittedName>
</protein>
<evidence type="ECO:0000313" key="2">
    <source>
        <dbReference type="Proteomes" id="UP000029843"/>
    </source>
</evidence>
<dbReference type="AlphaFoldDB" id="A0A099KLQ8"/>
<accession>A0A099KLQ8</accession>